<dbReference type="Proteomes" id="UP000006514">
    <property type="component" value="Unassembled WGS sequence"/>
</dbReference>
<accession>J0WKN5</accession>
<dbReference type="OrthoDB" id="5946233at2759"/>
<evidence type="ECO:0000313" key="1">
    <source>
        <dbReference type="EMBL" id="EJD32863.1"/>
    </source>
</evidence>
<evidence type="ECO:0000313" key="2">
    <source>
        <dbReference type="Proteomes" id="UP000006514"/>
    </source>
</evidence>
<dbReference type="OMA" id="VEANYSP"/>
<name>J0WKN5_AURST</name>
<dbReference type="AlphaFoldDB" id="J0WKN5"/>
<protein>
    <submittedName>
        <fullName evidence="1">Uncharacterized protein</fullName>
    </submittedName>
</protein>
<proteinExistence type="predicted"/>
<reference evidence="2" key="1">
    <citation type="journal article" date="2012" name="Science">
        <title>The Paleozoic origin of enzymatic lignin decomposition reconstructed from 31 fungal genomes.</title>
        <authorList>
            <person name="Floudas D."/>
            <person name="Binder M."/>
            <person name="Riley R."/>
            <person name="Barry K."/>
            <person name="Blanchette R.A."/>
            <person name="Henrissat B."/>
            <person name="Martinez A.T."/>
            <person name="Otillar R."/>
            <person name="Spatafora J.W."/>
            <person name="Yadav J.S."/>
            <person name="Aerts A."/>
            <person name="Benoit I."/>
            <person name="Boyd A."/>
            <person name="Carlson A."/>
            <person name="Copeland A."/>
            <person name="Coutinho P.M."/>
            <person name="de Vries R.P."/>
            <person name="Ferreira P."/>
            <person name="Findley K."/>
            <person name="Foster B."/>
            <person name="Gaskell J."/>
            <person name="Glotzer D."/>
            <person name="Gorecki P."/>
            <person name="Heitman J."/>
            <person name="Hesse C."/>
            <person name="Hori C."/>
            <person name="Igarashi K."/>
            <person name="Jurgens J.A."/>
            <person name="Kallen N."/>
            <person name="Kersten P."/>
            <person name="Kohler A."/>
            <person name="Kuees U."/>
            <person name="Kumar T.K.A."/>
            <person name="Kuo A."/>
            <person name="LaButti K."/>
            <person name="Larrondo L.F."/>
            <person name="Lindquist E."/>
            <person name="Ling A."/>
            <person name="Lombard V."/>
            <person name="Lucas S."/>
            <person name="Lundell T."/>
            <person name="Martin R."/>
            <person name="McLaughlin D.J."/>
            <person name="Morgenstern I."/>
            <person name="Morin E."/>
            <person name="Murat C."/>
            <person name="Nagy L.G."/>
            <person name="Nolan M."/>
            <person name="Ohm R.A."/>
            <person name="Patyshakuliyeva A."/>
            <person name="Rokas A."/>
            <person name="Ruiz-Duenas F.J."/>
            <person name="Sabat G."/>
            <person name="Salamov A."/>
            <person name="Samejima M."/>
            <person name="Schmutz J."/>
            <person name="Slot J.C."/>
            <person name="St John F."/>
            <person name="Stenlid J."/>
            <person name="Sun H."/>
            <person name="Sun S."/>
            <person name="Syed K."/>
            <person name="Tsang A."/>
            <person name="Wiebenga A."/>
            <person name="Young D."/>
            <person name="Pisabarro A."/>
            <person name="Eastwood D.C."/>
            <person name="Martin F."/>
            <person name="Cullen D."/>
            <person name="Grigoriev I.V."/>
            <person name="Hibbett D.S."/>
        </authorList>
    </citation>
    <scope>NUCLEOTIDE SEQUENCE [LARGE SCALE GENOMIC DNA]</scope>
    <source>
        <strain evidence="2">TFB10046</strain>
    </source>
</reference>
<organism evidence="1 2">
    <name type="scientific">Auricularia subglabra (strain TFB-10046 / SS5)</name>
    <name type="common">White-rot fungus</name>
    <name type="synonym">Auricularia delicata (strain TFB10046)</name>
    <dbReference type="NCBI Taxonomy" id="717982"/>
    <lineage>
        <taxon>Eukaryota</taxon>
        <taxon>Fungi</taxon>
        <taxon>Dikarya</taxon>
        <taxon>Basidiomycota</taxon>
        <taxon>Agaricomycotina</taxon>
        <taxon>Agaricomycetes</taxon>
        <taxon>Auriculariales</taxon>
        <taxon>Auriculariaceae</taxon>
        <taxon>Auricularia</taxon>
    </lineage>
</organism>
<dbReference type="eggNOG" id="ENOG502QUY7">
    <property type="taxonomic scope" value="Eukaryota"/>
</dbReference>
<sequence>MAVSPNLSLCFIDLTTSSSVTCLITQSDAGREANAVANAHTILRQKMDPSLAEARTIQHRWCSKGKNIRPEIKWSVLRRQFSPGFENEMERGIAEEIFIQDDQLHLLVFRWIAIPWIQAELDNYRLRTNTKRPRADRKKFLPHGVPDHIFEQAVKYDAEDYKIAVPDNMLAEVEANYSPPSHPVFQLVPTWFSAYIEAAYNSLGRPEVSIETLWDVFVSLLNAVQDNLPEEVHARVYGLELDVDKEEIPELELVETGEPDADLREGDADGTTLLL</sequence>
<gene>
    <name evidence="1" type="ORF">AURDEDRAFT_77405</name>
</gene>
<dbReference type="InParanoid" id="J0WKN5"/>
<dbReference type="KEGG" id="adl:AURDEDRAFT_77405"/>
<keyword evidence="2" id="KW-1185">Reference proteome</keyword>
<dbReference type="EMBL" id="JH688594">
    <property type="protein sequence ID" value="EJD32863.1"/>
    <property type="molecule type" value="Genomic_DNA"/>
</dbReference>